<protein>
    <submittedName>
        <fullName evidence="2">Uncharacterized protein</fullName>
    </submittedName>
</protein>
<feature type="compositionally biased region" description="Basic and acidic residues" evidence="1">
    <location>
        <begin position="202"/>
        <end position="212"/>
    </location>
</feature>
<evidence type="ECO:0000313" key="2">
    <source>
        <dbReference type="EMBL" id="PKI78277.1"/>
    </source>
</evidence>
<dbReference type="AlphaFoldDB" id="A0A2I0LC76"/>
<dbReference type="EMBL" id="PGOL01000056">
    <property type="protein sequence ID" value="PKI78277.1"/>
    <property type="molecule type" value="Genomic_DNA"/>
</dbReference>
<evidence type="ECO:0000313" key="3">
    <source>
        <dbReference type="Proteomes" id="UP000233551"/>
    </source>
</evidence>
<name>A0A2I0LC76_PUNGR</name>
<gene>
    <name evidence="2" type="ORF">CRG98_001335</name>
</gene>
<keyword evidence="3" id="KW-1185">Reference proteome</keyword>
<sequence length="212" mass="23642">MEDIMMELLRQIGLAEPGSAGHGINRAVCTNLGLLTNPELEVAGAAEVAIENKESEKPNKELIVRAGDIEGQLSLLLLWIIVLLSMNEMEMSKFQGFESSLKLLASKNSNTRLVKRIHELVIRADNEFKKMEVYATQKLQGRRGAIPECYHATEDQWSNRTRKLVKEVLNCFIVTVVKLDSFLNYVGNLEPQSSRGSGYGVEAEHEGHGDCK</sequence>
<dbReference type="Proteomes" id="UP000233551">
    <property type="component" value="Unassembled WGS sequence"/>
</dbReference>
<accession>A0A2I0LC76</accession>
<proteinExistence type="predicted"/>
<reference evidence="2 3" key="1">
    <citation type="submission" date="2017-11" db="EMBL/GenBank/DDBJ databases">
        <title>De-novo sequencing of pomegranate (Punica granatum L.) genome.</title>
        <authorList>
            <person name="Akparov Z."/>
            <person name="Amiraslanov A."/>
            <person name="Hajiyeva S."/>
            <person name="Abbasov M."/>
            <person name="Kaur K."/>
            <person name="Hamwieh A."/>
            <person name="Solovyev V."/>
            <person name="Salamov A."/>
            <person name="Braich B."/>
            <person name="Kosarev P."/>
            <person name="Mahmoud A."/>
            <person name="Hajiyev E."/>
            <person name="Babayeva S."/>
            <person name="Izzatullayeva V."/>
            <person name="Mammadov A."/>
            <person name="Mammadov A."/>
            <person name="Sharifova S."/>
            <person name="Ojaghi J."/>
            <person name="Eynullazada K."/>
            <person name="Bayramov B."/>
            <person name="Abdulazimova A."/>
            <person name="Shahmuradov I."/>
        </authorList>
    </citation>
    <scope>NUCLEOTIDE SEQUENCE [LARGE SCALE GENOMIC DNA]</scope>
    <source>
        <strain evidence="3">cv. AG2017</strain>
        <tissue evidence="2">Leaf</tissue>
    </source>
</reference>
<organism evidence="2 3">
    <name type="scientific">Punica granatum</name>
    <name type="common">Pomegranate</name>
    <dbReference type="NCBI Taxonomy" id="22663"/>
    <lineage>
        <taxon>Eukaryota</taxon>
        <taxon>Viridiplantae</taxon>
        <taxon>Streptophyta</taxon>
        <taxon>Embryophyta</taxon>
        <taxon>Tracheophyta</taxon>
        <taxon>Spermatophyta</taxon>
        <taxon>Magnoliopsida</taxon>
        <taxon>eudicotyledons</taxon>
        <taxon>Gunneridae</taxon>
        <taxon>Pentapetalae</taxon>
        <taxon>rosids</taxon>
        <taxon>malvids</taxon>
        <taxon>Myrtales</taxon>
        <taxon>Lythraceae</taxon>
        <taxon>Punica</taxon>
    </lineage>
</organism>
<comment type="caution">
    <text evidence="2">The sequence shown here is derived from an EMBL/GenBank/DDBJ whole genome shotgun (WGS) entry which is preliminary data.</text>
</comment>
<feature type="region of interest" description="Disordered" evidence="1">
    <location>
        <begin position="191"/>
        <end position="212"/>
    </location>
</feature>
<evidence type="ECO:0000256" key="1">
    <source>
        <dbReference type="SAM" id="MobiDB-lite"/>
    </source>
</evidence>